<accession>A0A8X6G4L3</accession>
<name>A0A8X6G4L3_TRICU</name>
<dbReference type="AlphaFoldDB" id="A0A8X6G4L3"/>
<keyword evidence="1" id="KW-0472">Membrane</keyword>
<protein>
    <submittedName>
        <fullName evidence="2">Uncharacterized protein</fullName>
    </submittedName>
</protein>
<reference evidence="2" key="1">
    <citation type="submission" date="2020-07" db="EMBL/GenBank/DDBJ databases">
        <title>Multicomponent nature underlies the extraordinary mechanical properties of spider dragline silk.</title>
        <authorList>
            <person name="Kono N."/>
            <person name="Nakamura H."/>
            <person name="Mori M."/>
            <person name="Yoshida Y."/>
            <person name="Ohtoshi R."/>
            <person name="Malay A.D."/>
            <person name="Moran D.A.P."/>
            <person name="Tomita M."/>
            <person name="Numata K."/>
            <person name="Arakawa K."/>
        </authorList>
    </citation>
    <scope>NUCLEOTIDE SEQUENCE</scope>
</reference>
<keyword evidence="1" id="KW-0812">Transmembrane</keyword>
<dbReference type="Proteomes" id="UP000887116">
    <property type="component" value="Unassembled WGS sequence"/>
</dbReference>
<sequence length="148" mass="16149">MFGKFSVLGQSPCLEVLLYIYGMLGLSVGAASFIVAIDPKPFPVSYWWYFVAVGLFLTISGSLSLVLIQSVPDYPTKFFIAGPSINDTTFNSTNLLNETVGYSDSPIVELRDVHLNINESAFSGSRSTVISSAPSISSSIFYYKETFV</sequence>
<comment type="caution">
    <text evidence="2">The sequence shown here is derived from an EMBL/GenBank/DDBJ whole genome shotgun (WGS) entry which is preliminary data.</text>
</comment>
<proteinExistence type="predicted"/>
<evidence type="ECO:0000256" key="1">
    <source>
        <dbReference type="SAM" id="Phobius"/>
    </source>
</evidence>
<evidence type="ECO:0000313" key="2">
    <source>
        <dbReference type="EMBL" id="GFQ96172.1"/>
    </source>
</evidence>
<organism evidence="2 3">
    <name type="scientific">Trichonephila clavata</name>
    <name type="common">Joro spider</name>
    <name type="synonym">Nephila clavata</name>
    <dbReference type="NCBI Taxonomy" id="2740835"/>
    <lineage>
        <taxon>Eukaryota</taxon>
        <taxon>Metazoa</taxon>
        <taxon>Ecdysozoa</taxon>
        <taxon>Arthropoda</taxon>
        <taxon>Chelicerata</taxon>
        <taxon>Arachnida</taxon>
        <taxon>Araneae</taxon>
        <taxon>Araneomorphae</taxon>
        <taxon>Entelegynae</taxon>
        <taxon>Araneoidea</taxon>
        <taxon>Nephilidae</taxon>
        <taxon>Trichonephila</taxon>
    </lineage>
</organism>
<dbReference type="OrthoDB" id="6432406at2759"/>
<feature type="transmembrane region" description="Helical" evidence="1">
    <location>
        <begin position="46"/>
        <end position="68"/>
    </location>
</feature>
<dbReference type="EMBL" id="BMAO01004664">
    <property type="protein sequence ID" value="GFQ96172.1"/>
    <property type="molecule type" value="Genomic_DNA"/>
</dbReference>
<feature type="transmembrane region" description="Helical" evidence="1">
    <location>
        <begin position="12"/>
        <end position="34"/>
    </location>
</feature>
<keyword evidence="3" id="KW-1185">Reference proteome</keyword>
<keyword evidence="1" id="KW-1133">Transmembrane helix</keyword>
<evidence type="ECO:0000313" key="3">
    <source>
        <dbReference type="Proteomes" id="UP000887116"/>
    </source>
</evidence>
<gene>
    <name evidence="2" type="primary">NCL1_26003</name>
    <name evidence="2" type="ORF">TNCT_407561</name>
</gene>